<evidence type="ECO:0000259" key="6">
    <source>
        <dbReference type="PROSITE" id="PS50102"/>
    </source>
</evidence>
<dbReference type="SMART" id="SM00360">
    <property type="entry name" value="RRM"/>
    <property type="match status" value="2"/>
</dbReference>
<dbReference type="SUPFAM" id="SSF54928">
    <property type="entry name" value="RNA-binding domain, RBD"/>
    <property type="match status" value="1"/>
</dbReference>
<evidence type="ECO:0000256" key="2">
    <source>
        <dbReference type="ARBA" id="ARBA00022737"/>
    </source>
</evidence>
<dbReference type="GO" id="GO:0016607">
    <property type="term" value="C:nuclear speck"/>
    <property type="evidence" value="ECO:0007669"/>
    <property type="project" value="UniProtKB-SubCell"/>
</dbReference>
<evidence type="ECO:0000256" key="4">
    <source>
        <dbReference type="PROSITE-ProRule" id="PRU00176"/>
    </source>
</evidence>
<feature type="compositionally biased region" description="Low complexity" evidence="5">
    <location>
        <begin position="38"/>
        <end position="65"/>
    </location>
</feature>
<feature type="compositionally biased region" description="Basic and acidic residues" evidence="5">
    <location>
        <begin position="669"/>
        <end position="682"/>
    </location>
</feature>
<feature type="compositionally biased region" description="Polar residues" evidence="5">
    <location>
        <begin position="557"/>
        <end position="567"/>
    </location>
</feature>
<dbReference type="Proteomes" id="UP000694388">
    <property type="component" value="Unplaced"/>
</dbReference>
<sequence length="682" mass="77564">MYNLSASAISSIMNRARGGGYFRRGGNRGFYGQRDNRQQFFIQQQPQQQQQQLPPPSSSSSQQQHQQHEAQTKVKTETVKTELIESKVIGHVENQKNDSDASQKQKQQTTSTQNKQPQPQQLNQQNQKQQQQPPNQQKPQPPNQQKPQPPNQQKQQPPNQQKQQLPNQQKQQPNQQKTQQPHQNQVQPKEEKFKGSEEQNQGETANSSDALDLKAFSFKKPGEKTYTQRCRLFVGNIPSDMNEAAFRKMFIKFGKPSEVFINPDKGFGFIRLETRTLAELAKAELDGLMMRTRPLRVRFATHGAALSVRNLSPLVSNELLEEAFAMFGPVERAVVIADDRGRSTGRGIVEFAAKPVARKALERCTEGAFLLTASPRPVIVEPLEQFDEDDGLPERSIQKHPLFQKEREHPPRFAQPGTFEYEYSSRWKALDDMEKQQREQVEKNMKEAREKLEAEMEAAFHEHQAMLMRQDLMRRQEELRRLEELRNQELQKRKDLELRHEEERRRREEEMLRRQREQEEMLRRQQETYRMSFMDTREQDLRMAEIGPRGTMGMGDTYSTPGPTTQGASSMMNMNYASSAMATTGTGSMASPMMGGNNGMSAAYGDRYTQSTAAQSTLAGVQATALAGRGAALGGTTVGMGGRTTAAMVGVEAGQQNAYANRGATTGMRLDDYDSPNKRRRY</sequence>
<feature type="domain" description="RRM" evidence="6">
    <location>
        <begin position="304"/>
        <end position="385"/>
    </location>
</feature>
<dbReference type="Gene3D" id="6.10.250.1170">
    <property type="match status" value="1"/>
</dbReference>
<keyword evidence="2" id="KW-0677">Repeat</keyword>
<feature type="region of interest" description="Disordered" evidence="5">
    <location>
        <begin position="17"/>
        <end position="208"/>
    </location>
</feature>
<dbReference type="FunFam" id="3.30.70.330:FF:000043">
    <property type="entry name" value="paraspeckle component 1 isoform X1"/>
    <property type="match status" value="1"/>
</dbReference>
<feature type="region of interest" description="Disordered" evidence="5">
    <location>
        <begin position="501"/>
        <end position="526"/>
    </location>
</feature>
<feature type="compositionally biased region" description="Basic and acidic residues" evidence="5">
    <location>
        <begin position="188"/>
        <end position="197"/>
    </location>
</feature>
<feature type="region of interest" description="Disordered" evidence="5">
    <location>
        <begin position="660"/>
        <end position="682"/>
    </location>
</feature>
<evidence type="ECO:0000313" key="8">
    <source>
        <dbReference type="Proteomes" id="UP000694388"/>
    </source>
</evidence>
<dbReference type="InterPro" id="IPR035979">
    <property type="entry name" value="RBD_domain_sf"/>
</dbReference>
<evidence type="ECO:0000256" key="5">
    <source>
        <dbReference type="SAM" id="MobiDB-lite"/>
    </source>
</evidence>
<feature type="compositionally biased region" description="Gly residues" evidence="5">
    <location>
        <begin position="17"/>
        <end position="29"/>
    </location>
</feature>
<dbReference type="InterPro" id="IPR000504">
    <property type="entry name" value="RRM_dom"/>
</dbReference>
<accession>A0A8C4PYK5</accession>
<feature type="compositionally biased region" description="Low complexity" evidence="5">
    <location>
        <begin position="151"/>
        <end position="187"/>
    </location>
</feature>
<feature type="compositionally biased region" description="Polar residues" evidence="5">
    <location>
        <begin position="198"/>
        <end position="208"/>
    </location>
</feature>
<feature type="compositionally biased region" description="Pro residues" evidence="5">
    <location>
        <begin position="139"/>
        <end position="150"/>
    </location>
</feature>
<name>A0A8C4PYK5_EPTBU</name>
<dbReference type="Ensembl" id="ENSEBUT00000006387.1">
    <property type="protein sequence ID" value="ENSEBUP00000005941.1"/>
    <property type="gene ID" value="ENSEBUG00000003964.1"/>
</dbReference>
<feature type="compositionally biased region" description="Basic and acidic residues" evidence="5">
    <location>
        <begin position="66"/>
        <end position="103"/>
    </location>
</feature>
<evidence type="ECO:0000256" key="1">
    <source>
        <dbReference type="ARBA" id="ARBA00004324"/>
    </source>
</evidence>
<dbReference type="PROSITE" id="PS50102">
    <property type="entry name" value="RRM"/>
    <property type="match status" value="2"/>
</dbReference>
<proteinExistence type="predicted"/>
<dbReference type="AlphaFoldDB" id="A0A8C4PYK5"/>
<dbReference type="GeneTree" id="ENSGT00940000157358"/>
<keyword evidence="8" id="KW-1185">Reference proteome</keyword>
<keyword evidence="3 4" id="KW-0694">RNA-binding</keyword>
<feature type="compositionally biased region" description="Low complexity" evidence="5">
    <location>
        <begin position="104"/>
        <end position="138"/>
    </location>
</feature>
<evidence type="ECO:0000256" key="3">
    <source>
        <dbReference type="ARBA" id="ARBA00022884"/>
    </source>
</evidence>
<comment type="subcellular location">
    <subcellularLocation>
        <location evidence="1">Nucleus speckle</location>
    </subcellularLocation>
</comment>
<feature type="domain" description="RRM" evidence="6">
    <location>
        <begin position="230"/>
        <end position="302"/>
    </location>
</feature>
<evidence type="ECO:0000313" key="7">
    <source>
        <dbReference type="Ensembl" id="ENSEBUP00000005941.1"/>
    </source>
</evidence>
<dbReference type="Gene3D" id="3.30.70.330">
    <property type="match status" value="2"/>
</dbReference>
<dbReference type="PANTHER" id="PTHR23189">
    <property type="entry name" value="RNA RECOGNITION MOTIF-CONTAINING"/>
    <property type="match status" value="1"/>
</dbReference>
<reference evidence="7" key="2">
    <citation type="submission" date="2025-09" db="UniProtKB">
        <authorList>
            <consortium name="Ensembl"/>
        </authorList>
    </citation>
    <scope>IDENTIFICATION</scope>
</reference>
<dbReference type="Pfam" id="PF08075">
    <property type="entry name" value="NOPS"/>
    <property type="match status" value="1"/>
</dbReference>
<dbReference type="Pfam" id="PF00076">
    <property type="entry name" value="RRM_1"/>
    <property type="match status" value="2"/>
</dbReference>
<protein>
    <submittedName>
        <fullName evidence="7">Paraspeckle component 1</fullName>
    </submittedName>
</protein>
<organism evidence="7 8">
    <name type="scientific">Eptatretus burgeri</name>
    <name type="common">Inshore hagfish</name>
    <dbReference type="NCBI Taxonomy" id="7764"/>
    <lineage>
        <taxon>Eukaryota</taxon>
        <taxon>Metazoa</taxon>
        <taxon>Chordata</taxon>
        <taxon>Craniata</taxon>
        <taxon>Vertebrata</taxon>
        <taxon>Cyclostomata</taxon>
        <taxon>Myxini</taxon>
        <taxon>Myxiniformes</taxon>
        <taxon>Myxinidae</taxon>
        <taxon>Eptatretinae</taxon>
        <taxon>Eptatretus</taxon>
    </lineage>
</organism>
<dbReference type="GO" id="GO:0003723">
    <property type="term" value="F:RNA binding"/>
    <property type="evidence" value="ECO:0007669"/>
    <property type="project" value="UniProtKB-UniRule"/>
</dbReference>
<reference evidence="7" key="1">
    <citation type="submission" date="2025-08" db="UniProtKB">
        <authorList>
            <consortium name="Ensembl"/>
        </authorList>
    </citation>
    <scope>IDENTIFICATION</scope>
</reference>
<dbReference type="InterPro" id="IPR012975">
    <property type="entry name" value="NOPS"/>
</dbReference>
<dbReference type="InterPro" id="IPR012677">
    <property type="entry name" value="Nucleotide-bd_a/b_plait_sf"/>
</dbReference>
<feature type="region of interest" description="Disordered" evidence="5">
    <location>
        <begin position="548"/>
        <end position="567"/>
    </location>
</feature>